<name>A0A2T3ZJ65_TRIA4</name>
<reference evidence="2 3" key="1">
    <citation type="submission" date="2016-07" db="EMBL/GenBank/DDBJ databases">
        <title>Multiple horizontal gene transfer events from other fungi enriched the ability of initially mycotrophic Trichoderma (Ascomycota) to feed on dead plant biomass.</title>
        <authorList>
            <consortium name="DOE Joint Genome Institute"/>
            <person name="Aerts A."/>
            <person name="Atanasova L."/>
            <person name="Chenthamara K."/>
            <person name="Zhang J."/>
            <person name="Grujic M."/>
            <person name="Henrissat B."/>
            <person name="Kuo A."/>
            <person name="Salamov A."/>
            <person name="Lipzen A."/>
            <person name="Labutti K."/>
            <person name="Barry K."/>
            <person name="Miao Y."/>
            <person name="Rahimi M.J."/>
            <person name="Shen Q."/>
            <person name="Grigoriev I.V."/>
            <person name="Kubicek C.P."/>
            <person name="Druzhinina I.S."/>
        </authorList>
    </citation>
    <scope>NUCLEOTIDE SEQUENCE [LARGE SCALE GENOMIC DNA]</scope>
    <source>
        <strain evidence="2 3">CBS 433.97</strain>
    </source>
</reference>
<proteinExistence type="predicted"/>
<sequence length="76" mass="8627">DDLFDITCDRVNDKNEARFFCDITPLIVPSAESLCIHGSKPLEILRESVNENWSSSIPLSPTRPQPGLFCWFRSNS</sequence>
<dbReference type="OrthoDB" id="4940554at2759"/>
<feature type="domain" description="DUF7924" evidence="1">
    <location>
        <begin position="4"/>
        <end position="73"/>
    </location>
</feature>
<protein>
    <recommendedName>
        <fullName evidence="1">DUF7924 domain-containing protein</fullName>
    </recommendedName>
</protein>
<dbReference type="InterPro" id="IPR057684">
    <property type="entry name" value="DUF7924"/>
</dbReference>
<feature type="non-terminal residue" evidence="2">
    <location>
        <position position="1"/>
    </location>
</feature>
<evidence type="ECO:0000259" key="1">
    <source>
        <dbReference type="Pfam" id="PF25545"/>
    </source>
</evidence>
<evidence type="ECO:0000313" key="2">
    <source>
        <dbReference type="EMBL" id="PTB44836.1"/>
    </source>
</evidence>
<dbReference type="STRING" id="1042311.A0A2T3ZJ65"/>
<dbReference type="EMBL" id="KZ679257">
    <property type="protein sequence ID" value="PTB44836.1"/>
    <property type="molecule type" value="Genomic_DNA"/>
</dbReference>
<evidence type="ECO:0000313" key="3">
    <source>
        <dbReference type="Proteomes" id="UP000240493"/>
    </source>
</evidence>
<accession>A0A2T3ZJ65</accession>
<dbReference type="Pfam" id="PF25545">
    <property type="entry name" value="DUF7924"/>
    <property type="match status" value="1"/>
</dbReference>
<dbReference type="Proteomes" id="UP000240493">
    <property type="component" value="Unassembled WGS sequence"/>
</dbReference>
<dbReference type="AlphaFoldDB" id="A0A2T3ZJ65"/>
<gene>
    <name evidence="2" type="ORF">M441DRAFT_130917</name>
</gene>
<keyword evidence="3" id="KW-1185">Reference proteome</keyword>
<organism evidence="2 3">
    <name type="scientific">Trichoderma asperellum (strain ATCC 204424 / CBS 433.97 / NBRC 101777)</name>
    <dbReference type="NCBI Taxonomy" id="1042311"/>
    <lineage>
        <taxon>Eukaryota</taxon>
        <taxon>Fungi</taxon>
        <taxon>Dikarya</taxon>
        <taxon>Ascomycota</taxon>
        <taxon>Pezizomycotina</taxon>
        <taxon>Sordariomycetes</taxon>
        <taxon>Hypocreomycetidae</taxon>
        <taxon>Hypocreales</taxon>
        <taxon>Hypocreaceae</taxon>
        <taxon>Trichoderma</taxon>
    </lineage>
</organism>